<comment type="caution">
    <text evidence="2">The sequence shown here is derived from an EMBL/GenBank/DDBJ whole genome shotgun (WGS) entry which is preliminary data.</text>
</comment>
<keyword evidence="3" id="KW-1185">Reference proteome</keyword>
<reference evidence="2" key="1">
    <citation type="journal article" date="2022" name="bioRxiv">
        <title>Sequencing and chromosome-scale assembly of the giantPleurodeles waltlgenome.</title>
        <authorList>
            <person name="Brown T."/>
            <person name="Elewa A."/>
            <person name="Iarovenko S."/>
            <person name="Subramanian E."/>
            <person name="Araus A.J."/>
            <person name="Petzold A."/>
            <person name="Susuki M."/>
            <person name="Suzuki K.-i.T."/>
            <person name="Hayashi T."/>
            <person name="Toyoda A."/>
            <person name="Oliveira C."/>
            <person name="Osipova E."/>
            <person name="Leigh N.D."/>
            <person name="Simon A."/>
            <person name="Yun M.H."/>
        </authorList>
    </citation>
    <scope>NUCLEOTIDE SEQUENCE</scope>
    <source>
        <strain evidence="2">20211129_DDA</strain>
        <tissue evidence="2">Liver</tissue>
    </source>
</reference>
<sequence length="66" mass="7168">MEAEGRADTEARNRFRRACRPEAVECLGADRWLSRAAAPAARLGFHGPRGRGHLSGPCGPWDSPPL</sequence>
<dbReference type="AlphaFoldDB" id="A0AAV7N5J8"/>
<accession>A0AAV7N5J8</accession>
<evidence type="ECO:0000313" key="3">
    <source>
        <dbReference type="Proteomes" id="UP001066276"/>
    </source>
</evidence>
<gene>
    <name evidence="2" type="ORF">NDU88_005345</name>
</gene>
<dbReference type="EMBL" id="JANPWB010000013">
    <property type="protein sequence ID" value="KAJ1107960.1"/>
    <property type="molecule type" value="Genomic_DNA"/>
</dbReference>
<name>A0AAV7N5J8_PLEWA</name>
<protein>
    <submittedName>
        <fullName evidence="2">Uncharacterized protein</fullName>
    </submittedName>
</protein>
<dbReference type="Proteomes" id="UP001066276">
    <property type="component" value="Chromosome 9"/>
</dbReference>
<evidence type="ECO:0000256" key="1">
    <source>
        <dbReference type="SAM" id="MobiDB-lite"/>
    </source>
</evidence>
<evidence type="ECO:0000313" key="2">
    <source>
        <dbReference type="EMBL" id="KAJ1107960.1"/>
    </source>
</evidence>
<proteinExistence type="predicted"/>
<organism evidence="2 3">
    <name type="scientific">Pleurodeles waltl</name>
    <name type="common">Iberian ribbed newt</name>
    <dbReference type="NCBI Taxonomy" id="8319"/>
    <lineage>
        <taxon>Eukaryota</taxon>
        <taxon>Metazoa</taxon>
        <taxon>Chordata</taxon>
        <taxon>Craniata</taxon>
        <taxon>Vertebrata</taxon>
        <taxon>Euteleostomi</taxon>
        <taxon>Amphibia</taxon>
        <taxon>Batrachia</taxon>
        <taxon>Caudata</taxon>
        <taxon>Salamandroidea</taxon>
        <taxon>Salamandridae</taxon>
        <taxon>Pleurodelinae</taxon>
        <taxon>Pleurodeles</taxon>
    </lineage>
</organism>
<feature type="region of interest" description="Disordered" evidence="1">
    <location>
        <begin position="43"/>
        <end position="66"/>
    </location>
</feature>